<sequence length="51" mass="5616">MPFGGIASGGNWCVRALCLWLGLTFLCVAGFLLSKEDYHIERMGLMVILVL</sequence>
<organism evidence="2 3">
    <name type="scientific">Patellaria atrata CBS 101060</name>
    <dbReference type="NCBI Taxonomy" id="1346257"/>
    <lineage>
        <taxon>Eukaryota</taxon>
        <taxon>Fungi</taxon>
        <taxon>Dikarya</taxon>
        <taxon>Ascomycota</taxon>
        <taxon>Pezizomycotina</taxon>
        <taxon>Dothideomycetes</taxon>
        <taxon>Dothideomycetes incertae sedis</taxon>
        <taxon>Patellariales</taxon>
        <taxon>Patellariaceae</taxon>
        <taxon>Patellaria</taxon>
    </lineage>
</organism>
<proteinExistence type="predicted"/>
<keyword evidence="1" id="KW-0812">Transmembrane</keyword>
<evidence type="ECO:0000256" key="1">
    <source>
        <dbReference type="SAM" id="Phobius"/>
    </source>
</evidence>
<gene>
    <name evidence="2" type="ORF">M501DRAFT_1001981</name>
</gene>
<evidence type="ECO:0000313" key="2">
    <source>
        <dbReference type="EMBL" id="KAF2840902.1"/>
    </source>
</evidence>
<dbReference type="AlphaFoldDB" id="A0A9P4SE52"/>
<dbReference type="EMBL" id="MU006092">
    <property type="protein sequence ID" value="KAF2840902.1"/>
    <property type="molecule type" value="Genomic_DNA"/>
</dbReference>
<accession>A0A9P4SE52</accession>
<keyword evidence="3" id="KW-1185">Reference proteome</keyword>
<keyword evidence="1" id="KW-1133">Transmembrane helix</keyword>
<name>A0A9P4SE52_9PEZI</name>
<comment type="caution">
    <text evidence="2">The sequence shown here is derived from an EMBL/GenBank/DDBJ whole genome shotgun (WGS) entry which is preliminary data.</text>
</comment>
<dbReference type="Proteomes" id="UP000799429">
    <property type="component" value="Unassembled WGS sequence"/>
</dbReference>
<reference evidence="2" key="1">
    <citation type="journal article" date="2020" name="Stud. Mycol.">
        <title>101 Dothideomycetes genomes: a test case for predicting lifestyles and emergence of pathogens.</title>
        <authorList>
            <person name="Haridas S."/>
            <person name="Albert R."/>
            <person name="Binder M."/>
            <person name="Bloem J."/>
            <person name="Labutti K."/>
            <person name="Salamov A."/>
            <person name="Andreopoulos B."/>
            <person name="Baker S."/>
            <person name="Barry K."/>
            <person name="Bills G."/>
            <person name="Bluhm B."/>
            <person name="Cannon C."/>
            <person name="Castanera R."/>
            <person name="Culley D."/>
            <person name="Daum C."/>
            <person name="Ezra D."/>
            <person name="Gonzalez J."/>
            <person name="Henrissat B."/>
            <person name="Kuo A."/>
            <person name="Liang C."/>
            <person name="Lipzen A."/>
            <person name="Lutzoni F."/>
            <person name="Magnuson J."/>
            <person name="Mondo S."/>
            <person name="Nolan M."/>
            <person name="Ohm R."/>
            <person name="Pangilinan J."/>
            <person name="Park H.-J."/>
            <person name="Ramirez L."/>
            <person name="Alfaro M."/>
            <person name="Sun H."/>
            <person name="Tritt A."/>
            <person name="Yoshinaga Y."/>
            <person name="Zwiers L.-H."/>
            <person name="Turgeon B."/>
            <person name="Goodwin S."/>
            <person name="Spatafora J."/>
            <person name="Crous P."/>
            <person name="Grigoriev I."/>
        </authorList>
    </citation>
    <scope>NUCLEOTIDE SEQUENCE</scope>
    <source>
        <strain evidence="2">CBS 101060</strain>
    </source>
</reference>
<protein>
    <submittedName>
        <fullName evidence="2">Uncharacterized protein</fullName>
    </submittedName>
</protein>
<feature type="transmembrane region" description="Helical" evidence="1">
    <location>
        <begin position="12"/>
        <end position="33"/>
    </location>
</feature>
<keyword evidence="1" id="KW-0472">Membrane</keyword>
<evidence type="ECO:0000313" key="3">
    <source>
        <dbReference type="Proteomes" id="UP000799429"/>
    </source>
</evidence>